<accession>A0ACC0Q4G6</accession>
<name>A0ACC0Q4G6_RHOML</name>
<comment type="caution">
    <text evidence="1">The sequence shown here is derived from an EMBL/GenBank/DDBJ whole genome shotgun (WGS) entry which is preliminary data.</text>
</comment>
<organism evidence="1 2">
    <name type="scientific">Rhododendron molle</name>
    <name type="common">Chinese azalea</name>
    <name type="synonym">Azalea mollis</name>
    <dbReference type="NCBI Taxonomy" id="49168"/>
    <lineage>
        <taxon>Eukaryota</taxon>
        <taxon>Viridiplantae</taxon>
        <taxon>Streptophyta</taxon>
        <taxon>Embryophyta</taxon>
        <taxon>Tracheophyta</taxon>
        <taxon>Spermatophyta</taxon>
        <taxon>Magnoliopsida</taxon>
        <taxon>eudicotyledons</taxon>
        <taxon>Gunneridae</taxon>
        <taxon>Pentapetalae</taxon>
        <taxon>asterids</taxon>
        <taxon>Ericales</taxon>
        <taxon>Ericaceae</taxon>
        <taxon>Ericoideae</taxon>
        <taxon>Rhodoreae</taxon>
        <taxon>Rhododendron</taxon>
    </lineage>
</organism>
<protein>
    <submittedName>
        <fullName evidence="1">Uncharacterized protein</fullName>
    </submittedName>
</protein>
<keyword evidence="2" id="KW-1185">Reference proteome</keyword>
<gene>
    <name evidence="1" type="ORF">RHMOL_Rhmol01G0221000</name>
</gene>
<dbReference type="Proteomes" id="UP001062846">
    <property type="component" value="Chromosome 1"/>
</dbReference>
<evidence type="ECO:0000313" key="2">
    <source>
        <dbReference type="Proteomes" id="UP001062846"/>
    </source>
</evidence>
<evidence type="ECO:0000313" key="1">
    <source>
        <dbReference type="EMBL" id="KAI8572711.1"/>
    </source>
</evidence>
<reference evidence="1" key="1">
    <citation type="submission" date="2022-02" db="EMBL/GenBank/DDBJ databases">
        <title>Plant Genome Project.</title>
        <authorList>
            <person name="Zhang R.-G."/>
        </authorList>
    </citation>
    <scope>NUCLEOTIDE SEQUENCE</scope>
    <source>
        <strain evidence="1">AT1</strain>
    </source>
</reference>
<proteinExistence type="predicted"/>
<sequence>MEQTPHLAILPAQGMGHLIPLAEFAKRLLLTHNFSATFITPTDPGPLPAAQKSFLHSLPTGINYLLLPPVNLDDLPDDIRTETRISLTVVRSHPSL</sequence>
<dbReference type="EMBL" id="CM046388">
    <property type="protein sequence ID" value="KAI8572711.1"/>
    <property type="molecule type" value="Genomic_DNA"/>
</dbReference>